<sequence>MKVFSILALTGLASAINTRGSRGAALERKGIKLHHRSAPKQAAAPLRKRDSNSTIIPQNEKTAKYVVNGTAGAIPEVDFDIGESYAGLMPISDKANETSQLYFWFYPSENEDAGDEITIWLNGGPGCSSLEGFLQENGPISWQYGTPKPVYNPWNWANLTNIVWVEQPVGTGFSQGTLNATSEEEIAAQFAGFWKNFLDTFDLLGRKVYIAGESYAGKYIPYLANEFLDQEDKDYYDLKGIMIYDPAVASDTLLRDIPAVPFVDRWSGLFNFNNSFMASLHERADKCGYNDYSETYLQFPPIGKLPAPNMTAEDEGCALWSDIIDAVTLTNPCFDVYQVATTCPILWDQLGFPGSFDYLPEGQQIYFNRSDVQAAINAPIQPWTECQDTFGVDKSVDSSWVVLPRAIDELDRTVIVHGDLDFILLYNGTLLTIQNMTFGGQQGFQKAPSDPFYVPYHEDYSVESLSASGVMGVTHTERKLTWVQQSLSGHMVPQYQPSSGYRQLEFLLGRIDSLSSLEPFTTQQWVEQAKVNATDLTVTSAKARRGNSMRMPRGY</sequence>
<evidence type="ECO:0000256" key="2">
    <source>
        <dbReference type="ARBA" id="ARBA00022645"/>
    </source>
</evidence>
<dbReference type="InterPro" id="IPR029058">
    <property type="entry name" value="AB_hydrolase_fold"/>
</dbReference>
<evidence type="ECO:0000256" key="1">
    <source>
        <dbReference type="ARBA" id="ARBA00009431"/>
    </source>
</evidence>
<keyword evidence="3 7" id="KW-0645">Protease</keyword>
<organism evidence="9 10">
    <name type="scientific">Bimuria novae-zelandiae CBS 107.79</name>
    <dbReference type="NCBI Taxonomy" id="1447943"/>
    <lineage>
        <taxon>Eukaryota</taxon>
        <taxon>Fungi</taxon>
        <taxon>Dikarya</taxon>
        <taxon>Ascomycota</taxon>
        <taxon>Pezizomycotina</taxon>
        <taxon>Dothideomycetes</taxon>
        <taxon>Pleosporomycetidae</taxon>
        <taxon>Pleosporales</taxon>
        <taxon>Massarineae</taxon>
        <taxon>Didymosphaeriaceae</taxon>
        <taxon>Bimuria</taxon>
    </lineage>
</organism>
<evidence type="ECO:0000256" key="6">
    <source>
        <dbReference type="ARBA" id="ARBA00023180"/>
    </source>
</evidence>
<name>A0A6A5V2E7_9PLEO</name>
<dbReference type="EMBL" id="ML976694">
    <property type="protein sequence ID" value="KAF1971285.1"/>
    <property type="molecule type" value="Genomic_DNA"/>
</dbReference>
<feature type="chain" id="PRO_5025401117" description="Carboxypeptidase" evidence="8">
    <location>
        <begin position="16"/>
        <end position="555"/>
    </location>
</feature>
<dbReference type="OrthoDB" id="443318at2759"/>
<dbReference type="InterPro" id="IPR001563">
    <property type="entry name" value="Peptidase_S10"/>
</dbReference>
<evidence type="ECO:0000313" key="10">
    <source>
        <dbReference type="Proteomes" id="UP000800036"/>
    </source>
</evidence>
<keyword evidence="6" id="KW-0325">Glycoprotein</keyword>
<gene>
    <name evidence="9" type="ORF">BU23DRAFT_185424</name>
</gene>
<dbReference type="PRINTS" id="PR00724">
    <property type="entry name" value="CRBOXYPTASEC"/>
</dbReference>
<keyword evidence="2 7" id="KW-0121">Carboxypeptidase</keyword>
<evidence type="ECO:0000256" key="4">
    <source>
        <dbReference type="ARBA" id="ARBA00022729"/>
    </source>
</evidence>
<dbReference type="PROSITE" id="PS00131">
    <property type="entry name" value="CARBOXYPEPT_SER_SER"/>
    <property type="match status" value="1"/>
</dbReference>
<evidence type="ECO:0000256" key="8">
    <source>
        <dbReference type="SAM" id="SignalP"/>
    </source>
</evidence>
<dbReference type="PANTHER" id="PTHR11802">
    <property type="entry name" value="SERINE PROTEASE FAMILY S10 SERINE CARBOXYPEPTIDASE"/>
    <property type="match status" value="1"/>
</dbReference>
<dbReference type="EC" id="3.4.16.-" evidence="7"/>
<dbReference type="Proteomes" id="UP000800036">
    <property type="component" value="Unassembled WGS sequence"/>
</dbReference>
<dbReference type="AlphaFoldDB" id="A0A6A5V2E7"/>
<dbReference type="Gene3D" id="3.40.50.1820">
    <property type="entry name" value="alpha/beta hydrolase"/>
    <property type="match status" value="1"/>
</dbReference>
<keyword evidence="5 7" id="KW-0378">Hydrolase</keyword>
<evidence type="ECO:0000313" key="9">
    <source>
        <dbReference type="EMBL" id="KAF1971285.1"/>
    </source>
</evidence>
<proteinExistence type="inferred from homology"/>
<dbReference type="SUPFAM" id="SSF53474">
    <property type="entry name" value="alpha/beta-Hydrolases"/>
    <property type="match status" value="1"/>
</dbReference>
<dbReference type="InterPro" id="IPR018202">
    <property type="entry name" value="Ser_caboxypep_ser_AS"/>
</dbReference>
<comment type="similarity">
    <text evidence="1 7">Belongs to the peptidase S10 family.</text>
</comment>
<keyword evidence="4 8" id="KW-0732">Signal</keyword>
<evidence type="ECO:0000256" key="7">
    <source>
        <dbReference type="RuleBase" id="RU361156"/>
    </source>
</evidence>
<dbReference type="Pfam" id="PF00450">
    <property type="entry name" value="Peptidase_S10"/>
    <property type="match status" value="1"/>
</dbReference>
<protein>
    <recommendedName>
        <fullName evidence="7">Carboxypeptidase</fullName>
        <ecNumber evidence="7">3.4.16.-</ecNumber>
    </recommendedName>
</protein>
<dbReference type="GO" id="GO:0006508">
    <property type="term" value="P:proteolysis"/>
    <property type="evidence" value="ECO:0007669"/>
    <property type="project" value="UniProtKB-KW"/>
</dbReference>
<accession>A0A6A5V2E7</accession>
<reference evidence="9" key="1">
    <citation type="journal article" date="2020" name="Stud. Mycol.">
        <title>101 Dothideomycetes genomes: a test case for predicting lifestyles and emergence of pathogens.</title>
        <authorList>
            <person name="Haridas S."/>
            <person name="Albert R."/>
            <person name="Binder M."/>
            <person name="Bloem J."/>
            <person name="Labutti K."/>
            <person name="Salamov A."/>
            <person name="Andreopoulos B."/>
            <person name="Baker S."/>
            <person name="Barry K."/>
            <person name="Bills G."/>
            <person name="Bluhm B."/>
            <person name="Cannon C."/>
            <person name="Castanera R."/>
            <person name="Culley D."/>
            <person name="Daum C."/>
            <person name="Ezra D."/>
            <person name="Gonzalez J."/>
            <person name="Henrissat B."/>
            <person name="Kuo A."/>
            <person name="Liang C."/>
            <person name="Lipzen A."/>
            <person name="Lutzoni F."/>
            <person name="Magnuson J."/>
            <person name="Mondo S."/>
            <person name="Nolan M."/>
            <person name="Ohm R."/>
            <person name="Pangilinan J."/>
            <person name="Park H.-J."/>
            <person name="Ramirez L."/>
            <person name="Alfaro M."/>
            <person name="Sun H."/>
            <person name="Tritt A."/>
            <person name="Yoshinaga Y."/>
            <person name="Zwiers L.-H."/>
            <person name="Turgeon B."/>
            <person name="Goodwin S."/>
            <person name="Spatafora J."/>
            <person name="Crous P."/>
            <person name="Grigoriev I."/>
        </authorList>
    </citation>
    <scope>NUCLEOTIDE SEQUENCE</scope>
    <source>
        <strain evidence="9">CBS 107.79</strain>
    </source>
</reference>
<dbReference type="FunFam" id="3.40.50.1820:FF:000118">
    <property type="entry name" value="Carboxypeptidase"/>
    <property type="match status" value="1"/>
</dbReference>
<evidence type="ECO:0000256" key="3">
    <source>
        <dbReference type="ARBA" id="ARBA00022670"/>
    </source>
</evidence>
<evidence type="ECO:0000256" key="5">
    <source>
        <dbReference type="ARBA" id="ARBA00022801"/>
    </source>
</evidence>
<dbReference type="GO" id="GO:0004185">
    <property type="term" value="F:serine-type carboxypeptidase activity"/>
    <property type="evidence" value="ECO:0007669"/>
    <property type="project" value="UniProtKB-UniRule"/>
</dbReference>
<keyword evidence="10" id="KW-1185">Reference proteome</keyword>
<feature type="signal peptide" evidence="8">
    <location>
        <begin position="1"/>
        <end position="15"/>
    </location>
</feature>
<dbReference type="PANTHER" id="PTHR11802:SF479">
    <property type="entry name" value="CARBOXYPEPTIDASE"/>
    <property type="match status" value="1"/>
</dbReference>